<evidence type="ECO:0008006" key="2">
    <source>
        <dbReference type="Google" id="ProtNLM"/>
    </source>
</evidence>
<sequence>MNDFTAEQIDASLRVQLSLEALRCRVAYESFTNLLEGEFVAEETRGDLYWFVLQQHCVSWVAHLYESMKLCVERDQGLEPGGLKNWIRREFKLKDHRLISEKVNEMVGEGAKRAFENDEPSRDAKVDWSDSFVESLVKIRNKHFAHPDAERVDLSAMSKFGRSHYYIAFSCYRQCVLPWARPGSIPRDLKLSVGKFKKIILEIPKGKFRSM</sequence>
<evidence type="ECO:0000313" key="1">
    <source>
        <dbReference type="EMBL" id="XCJ80877.1"/>
    </source>
</evidence>
<organism evidence="1">
    <name type="scientific">Salinicola endophyticus</name>
    <dbReference type="NCBI Taxonomy" id="1949083"/>
    <lineage>
        <taxon>Bacteria</taxon>
        <taxon>Pseudomonadati</taxon>
        <taxon>Pseudomonadota</taxon>
        <taxon>Gammaproteobacteria</taxon>
        <taxon>Oceanospirillales</taxon>
        <taxon>Halomonadaceae</taxon>
        <taxon>Salinicola</taxon>
    </lineage>
</organism>
<accession>A0AB74UD06</accession>
<dbReference type="RefSeq" id="WP_353981686.1">
    <property type="nucleotide sequence ID" value="NZ_CP159578.1"/>
</dbReference>
<dbReference type="EMBL" id="CP159578">
    <property type="protein sequence ID" value="XCJ80877.1"/>
    <property type="molecule type" value="Genomic_DNA"/>
</dbReference>
<proteinExistence type="predicted"/>
<name>A0AB74UD06_9GAMM</name>
<reference evidence="1" key="1">
    <citation type="submission" date="2024-06" db="EMBL/GenBank/DDBJ databases">
        <title>Complete genome of Salinicola endophyticus HNIBRBA4755.</title>
        <authorList>
            <person name="Shin S.Y."/>
            <person name="Kang H."/>
            <person name="Song J."/>
        </authorList>
    </citation>
    <scope>NUCLEOTIDE SEQUENCE</scope>
    <source>
        <strain evidence="1">HNIBRBA4755</strain>
    </source>
</reference>
<protein>
    <recommendedName>
        <fullName evidence="2">HEPN AbiU2-like domain-containing protein</fullName>
    </recommendedName>
</protein>
<gene>
    <name evidence="1" type="ORF">ABV408_06730</name>
</gene>
<dbReference type="AlphaFoldDB" id="A0AB74UD06"/>